<dbReference type="AlphaFoldDB" id="A0A485LB61"/>
<dbReference type="EMBL" id="VJMH01006394">
    <property type="protein sequence ID" value="KAF0690069.1"/>
    <property type="molecule type" value="Genomic_DNA"/>
</dbReference>
<protein>
    <submittedName>
        <fullName evidence="3">Aste57867_18518 protein</fullName>
    </submittedName>
</protein>
<feature type="signal peptide" evidence="1">
    <location>
        <begin position="1"/>
        <end position="18"/>
    </location>
</feature>
<proteinExistence type="predicted"/>
<reference evidence="2" key="2">
    <citation type="submission" date="2019-06" db="EMBL/GenBank/DDBJ databases">
        <title>Genomics analysis of Aphanomyces spp. identifies a new class of oomycete effector associated with host adaptation.</title>
        <authorList>
            <person name="Gaulin E."/>
        </authorList>
    </citation>
    <scope>NUCLEOTIDE SEQUENCE</scope>
    <source>
        <strain evidence="2">CBS 578.67</strain>
    </source>
</reference>
<feature type="chain" id="PRO_5036355573" evidence="1">
    <location>
        <begin position="19"/>
        <end position="210"/>
    </location>
</feature>
<keyword evidence="4" id="KW-1185">Reference proteome</keyword>
<evidence type="ECO:0000313" key="3">
    <source>
        <dbReference type="EMBL" id="VFT95254.1"/>
    </source>
</evidence>
<evidence type="ECO:0000313" key="2">
    <source>
        <dbReference type="EMBL" id="KAF0690069.1"/>
    </source>
</evidence>
<evidence type="ECO:0000313" key="4">
    <source>
        <dbReference type="Proteomes" id="UP000332933"/>
    </source>
</evidence>
<dbReference type="Proteomes" id="UP000332933">
    <property type="component" value="Unassembled WGS sequence"/>
</dbReference>
<keyword evidence="1" id="KW-0732">Signal</keyword>
<name>A0A485LB61_9STRA</name>
<dbReference type="EMBL" id="CAADRA010006415">
    <property type="protein sequence ID" value="VFT95254.1"/>
    <property type="molecule type" value="Genomic_DNA"/>
</dbReference>
<reference evidence="3 4" key="1">
    <citation type="submission" date="2019-03" db="EMBL/GenBank/DDBJ databases">
        <authorList>
            <person name="Gaulin E."/>
            <person name="Dumas B."/>
        </authorList>
    </citation>
    <scope>NUCLEOTIDE SEQUENCE [LARGE SCALE GENOMIC DNA]</scope>
    <source>
        <strain evidence="3">CBS 568.67</strain>
    </source>
</reference>
<evidence type="ECO:0000256" key="1">
    <source>
        <dbReference type="SAM" id="SignalP"/>
    </source>
</evidence>
<accession>A0A485LB61</accession>
<gene>
    <name evidence="3" type="primary">Aste57867_18518</name>
    <name evidence="2" type="ORF">As57867_018456</name>
    <name evidence="3" type="ORF">ASTE57867_18518</name>
</gene>
<organism evidence="3 4">
    <name type="scientific">Aphanomyces stellatus</name>
    <dbReference type="NCBI Taxonomy" id="120398"/>
    <lineage>
        <taxon>Eukaryota</taxon>
        <taxon>Sar</taxon>
        <taxon>Stramenopiles</taxon>
        <taxon>Oomycota</taxon>
        <taxon>Saprolegniomycetes</taxon>
        <taxon>Saprolegniales</taxon>
        <taxon>Verrucalvaceae</taxon>
        <taxon>Aphanomyces</taxon>
    </lineage>
</organism>
<sequence>MKFTSLLASTVLATSALAVNITIHFPDNSSEYTFRKPQCLPTCDSDTWTISGNTYDGITTCVPTSASSNASNKPATISVIPFRCGKYCAKPNARGITECDRCYYGWGQLVEGKIDPWWSEAEAAKGNETMSKYFVPQTISSLHNLRSCLMVTDKGLSKLCDRVVRKELNPDGAAATCIKDGKSTPFAKPLADNDECAKYVVSNNQVVCQA</sequence>